<protein>
    <submittedName>
        <fullName evidence="4">Uncharacterized protein</fullName>
    </submittedName>
</protein>
<gene>
    <name evidence="4" type="ORF">DWB85_00915</name>
</gene>
<feature type="transmembrane region" description="Helical" evidence="3">
    <location>
        <begin position="150"/>
        <end position="171"/>
    </location>
</feature>
<keyword evidence="3" id="KW-0812">Transmembrane</keyword>
<feature type="transmembrane region" description="Helical" evidence="3">
    <location>
        <begin position="205"/>
        <end position="221"/>
    </location>
</feature>
<dbReference type="PANTHER" id="PTHR44227">
    <property type="match status" value="1"/>
</dbReference>
<evidence type="ECO:0000313" key="5">
    <source>
        <dbReference type="Proteomes" id="UP000265509"/>
    </source>
</evidence>
<feature type="transmembrane region" description="Helical" evidence="3">
    <location>
        <begin position="368"/>
        <end position="386"/>
    </location>
</feature>
<dbReference type="AlphaFoldDB" id="A0A3L7E2H3"/>
<comment type="caution">
    <text evidence="4">The sequence shown here is derived from an EMBL/GenBank/DDBJ whole genome shotgun (WGS) entry which is preliminary data.</text>
</comment>
<keyword evidence="5" id="KW-1185">Reference proteome</keyword>
<dbReference type="Proteomes" id="UP000265509">
    <property type="component" value="Unassembled WGS sequence"/>
</dbReference>
<feature type="transmembrane region" description="Helical" evidence="3">
    <location>
        <begin position="12"/>
        <end position="32"/>
    </location>
</feature>
<proteinExistence type="predicted"/>
<evidence type="ECO:0000256" key="2">
    <source>
        <dbReference type="ARBA" id="ARBA00022803"/>
    </source>
</evidence>
<evidence type="ECO:0000313" key="4">
    <source>
        <dbReference type="EMBL" id="RLQ23746.1"/>
    </source>
</evidence>
<organism evidence="4 5">
    <name type="scientific">Seongchinamella sediminis</name>
    <dbReference type="NCBI Taxonomy" id="2283635"/>
    <lineage>
        <taxon>Bacteria</taxon>
        <taxon>Pseudomonadati</taxon>
        <taxon>Pseudomonadota</taxon>
        <taxon>Gammaproteobacteria</taxon>
        <taxon>Cellvibrionales</taxon>
        <taxon>Halieaceae</taxon>
        <taxon>Seongchinamella</taxon>
    </lineage>
</organism>
<keyword evidence="2" id="KW-0802">TPR repeat</keyword>
<dbReference type="RefSeq" id="WP_117952293.1">
    <property type="nucleotide sequence ID" value="NZ_QRAN01000001.1"/>
</dbReference>
<keyword evidence="1" id="KW-0677">Repeat</keyword>
<feature type="transmembrane region" description="Helical" evidence="3">
    <location>
        <begin position="125"/>
        <end position="144"/>
    </location>
</feature>
<dbReference type="InterPro" id="IPR052346">
    <property type="entry name" value="O-mannosyl-transferase_TMTC"/>
</dbReference>
<feature type="transmembrane region" description="Helical" evidence="3">
    <location>
        <begin position="100"/>
        <end position="118"/>
    </location>
</feature>
<accession>A0A3L7E2H3</accession>
<feature type="transmembrane region" description="Helical" evidence="3">
    <location>
        <begin position="398"/>
        <end position="418"/>
    </location>
</feature>
<evidence type="ECO:0000256" key="1">
    <source>
        <dbReference type="ARBA" id="ARBA00022737"/>
    </source>
</evidence>
<name>A0A3L7E2H3_9GAMM</name>
<dbReference type="PANTHER" id="PTHR44227:SF3">
    <property type="entry name" value="PROTEIN O-MANNOSYL-TRANSFERASE TMTC4"/>
    <property type="match status" value="1"/>
</dbReference>
<feature type="transmembrane region" description="Helical" evidence="3">
    <location>
        <begin position="183"/>
        <end position="199"/>
    </location>
</feature>
<reference evidence="4 5" key="1">
    <citation type="submission" date="2018-07" db="EMBL/GenBank/DDBJ databases">
        <title>Halioglobus sp. genome submission.</title>
        <authorList>
            <person name="Ye M.-Q."/>
            <person name="Du Z.-J."/>
        </authorList>
    </citation>
    <scope>NUCLEOTIDE SEQUENCE [LARGE SCALE GENOMIC DNA]</scope>
    <source>
        <strain evidence="4 5">U0301</strain>
    </source>
</reference>
<dbReference type="EMBL" id="QRAN01000001">
    <property type="protein sequence ID" value="RLQ23746.1"/>
    <property type="molecule type" value="Genomic_DNA"/>
</dbReference>
<dbReference type="OrthoDB" id="8566379at2"/>
<keyword evidence="3" id="KW-0472">Membrane</keyword>
<feature type="transmembrane region" description="Helical" evidence="3">
    <location>
        <begin position="314"/>
        <end position="332"/>
    </location>
</feature>
<feature type="transmembrane region" description="Helical" evidence="3">
    <location>
        <begin position="233"/>
        <end position="254"/>
    </location>
</feature>
<feature type="transmembrane region" description="Helical" evidence="3">
    <location>
        <begin position="339"/>
        <end position="356"/>
    </location>
</feature>
<sequence length="640" mass="71167">MPEFKRARETPAVILSVAAALLLGALAAWIYAPGIHGPYLLDDFSSLGHLDNLVDTPTWSLDYVFGDTSGMLGRTVSMATFVLDTLVSGGAAEAAKQVNIYLHLLTGLLLWGFLALLLSFVPVRFPVTAALAFTAVWLLAPLQVSTVLYLVQRMAMLAALFCLASLVSYLLWRRSQLHGRPQVLYLLFVPVFGALAALSKENGLLFIPLVLLLEAFWLQFADGRGGIDRRLRTITLGLIGLGCVAISVLLLWQWQWLQAAHGLREFSLEERLLTQLRILWDYVGQFYLPDIARLGLFHDDYPVSTSLAEPGTTGPALLAWALVLVACLAAWLHPWARRIAFGALFFMAGHSLESTVWPLELYFEHRNYLPSVGLVILPMAIYLAAVEKWPETGRPLLAWVWVFVFWLALQTSSQVQIWSSAPLLAMQQVNGHPESSRANKEYASQLATAGAREAALKYSRLGYESALKHPAAADEHFGDYKLRDVAIACIARQPLRPDEYQQLGSVNPSRPLGQVSTLSVVIKLRQGDACPAFDWDGFLDHLAGLYLHEYDTSLASAQMFSALAMLANAQQRWQDAYQYTARFLDLAPDNIRGMLMQLHFTTALNRRDEADALIARLQKLQDAGKLKRSEQDTLALYLEN</sequence>
<evidence type="ECO:0000256" key="3">
    <source>
        <dbReference type="SAM" id="Phobius"/>
    </source>
</evidence>
<keyword evidence="3" id="KW-1133">Transmembrane helix</keyword>